<accession>Q8NAA9</accession>
<dbReference type="AlphaFoldDB" id="Q8NAA9"/>
<dbReference type="EMBL" id="AK093006">
    <property type="protein sequence ID" value="BAC04016.1"/>
    <property type="molecule type" value="mRNA"/>
</dbReference>
<organism evidence="2">
    <name type="scientific">Homo sapiens</name>
    <name type="common">Human</name>
    <dbReference type="NCBI Taxonomy" id="9606"/>
    <lineage>
        <taxon>Eukaryota</taxon>
        <taxon>Metazoa</taxon>
        <taxon>Chordata</taxon>
        <taxon>Craniata</taxon>
        <taxon>Vertebrata</taxon>
        <taxon>Euteleostomi</taxon>
        <taxon>Mammalia</taxon>
        <taxon>Eutheria</taxon>
        <taxon>Euarchontoglires</taxon>
        <taxon>Primates</taxon>
        <taxon>Haplorrhini</taxon>
        <taxon>Catarrhini</taxon>
        <taxon>Hominidae</taxon>
        <taxon>Homo</taxon>
    </lineage>
</organism>
<feature type="region of interest" description="Disordered" evidence="1">
    <location>
        <begin position="84"/>
        <end position="111"/>
    </location>
</feature>
<protein>
    <submittedName>
        <fullName evidence="2">cDNA FLJ35687 fis, clone SPLEN2019349</fullName>
    </submittedName>
</protein>
<proteinExistence type="evidence at transcript level"/>
<reference evidence="2" key="1">
    <citation type="journal article" date="2004" name="Nat. Genet.">
        <title>Complete sequencing and characterization of 21,243 full-length human cDNAs.</title>
        <authorList>
            <person name="Ota T."/>
            <person name="Suzuki Y."/>
            <person name="Nishikawa T."/>
            <person name="Otsuki T."/>
            <person name="Sugiyama T."/>
            <person name="Irie R."/>
            <person name="Wakamatsu A."/>
            <person name="Hayashi K."/>
            <person name="Sato H."/>
            <person name="Nagai K."/>
            <person name="Kimura K."/>
            <person name="Makita H."/>
            <person name="Sekine M."/>
            <person name="Obayashi M."/>
            <person name="Nishi T."/>
            <person name="Shibahara T."/>
            <person name="Tanaka T."/>
            <person name="Ishii S."/>
            <person name="Yamamoto J."/>
            <person name="Saito K."/>
            <person name="Kawai Y."/>
            <person name="Isono Y."/>
            <person name="Nakamura Y."/>
            <person name="Nagahari K."/>
            <person name="Murakami K."/>
            <person name="Yasuda T."/>
            <person name="Iwayanagi T."/>
            <person name="Wagatsuma M."/>
            <person name="Shiratori A."/>
            <person name="Sudo H."/>
            <person name="Hosoiri T."/>
            <person name="Kaku Y."/>
            <person name="Kodaira H."/>
            <person name="Kondo H."/>
            <person name="Sugawara M."/>
            <person name="Takahashi M."/>
            <person name="Kanda K."/>
            <person name="Yokoi T."/>
            <person name="Furuya T."/>
            <person name="Kikkawa E."/>
            <person name="Omura Y."/>
            <person name="Abe K."/>
            <person name="Kamihara K."/>
            <person name="Katsuta N."/>
            <person name="Sato K."/>
            <person name="Tanikawa M."/>
            <person name="Yamazaki M."/>
            <person name="Ninomiya K."/>
            <person name="Ishibashi T."/>
            <person name="Yamashita H."/>
            <person name="Murakawa K."/>
            <person name="Fujimori K."/>
            <person name="Tanai H."/>
            <person name="Kimata M."/>
            <person name="Watanabe M."/>
            <person name="Hiraoka S."/>
            <person name="Chiba Y."/>
            <person name="Ishida S."/>
            <person name="Ono Y."/>
            <person name="Takiguchi S."/>
            <person name="Watanabe S."/>
            <person name="Yosida M."/>
            <person name="Hotuta T."/>
            <person name="Kusano J."/>
            <person name="Kanehori K."/>
            <person name="Takahashi-Fujii A."/>
            <person name="Hara H."/>
            <person name="Tanase T."/>
            <person name="Nomura Y."/>
            <person name="Togiya S."/>
            <person name="Komai F."/>
            <person name="Hara R."/>
            <person name="Takeuchi K."/>
            <person name="Arita M."/>
            <person name="Imose N."/>
            <person name="Musashino K."/>
            <person name="Yuuki H."/>
            <person name="Oshima A."/>
            <person name="Sasaki N."/>
            <person name="Aotsuka S."/>
            <person name="Yoshikawa Y."/>
            <person name="Matsunawa H."/>
            <person name="Ichihara T."/>
            <person name="Shiohata N."/>
            <person name="Sano S."/>
            <person name="Moriya S."/>
            <person name="Momiyama H."/>
            <person name="Satoh N."/>
            <person name="Takami S."/>
            <person name="Terashima Y."/>
            <person name="Suzuki O."/>
            <person name="Nakagawa S."/>
            <person name="Senoh A."/>
            <person name="Mizoguchi H."/>
            <person name="Goto Y."/>
            <person name="Shimizu F."/>
            <person name="Wakebe H."/>
            <person name="Hishigaki H."/>
            <person name="Watanabe T."/>
            <person name="Sugiyama A."/>
            <person name="Takemoto M."/>
            <person name="Kawakami B."/>
            <person name="Yamazaki M."/>
            <person name="Watanabe K."/>
            <person name="Kumagai A."/>
            <person name="Itakura S."/>
            <person name="Fukuzumi Y."/>
            <person name="Fujimori Y."/>
            <person name="Komiyama M."/>
            <person name="Tashiro H."/>
            <person name="Tanigami A."/>
            <person name="Fujiwara T."/>
            <person name="Ono T."/>
            <person name="Yamada K."/>
            <person name="Fujii Y."/>
            <person name="Ozaki K."/>
            <person name="Hirao M."/>
            <person name="Ohmori Y."/>
            <person name="Kawabata A."/>
            <person name="Hikiji T."/>
            <person name="Kobatake N."/>
            <person name="Inagaki H."/>
            <person name="Ikema Y."/>
            <person name="Okamoto S."/>
            <person name="Okitani R."/>
            <person name="Kawakami T."/>
            <person name="Noguchi S."/>
            <person name="Itoh T."/>
            <person name="Shigeta K."/>
            <person name="Senba T."/>
            <person name="Matsumura K."/>
            <person name="Nakajima Y."/>
            <person name="Mizuno T."/>
            <person name="Morinaga M."/>
            <person name="Sasaki M."/>
            <person name="Togashi T."/>
            <person name="Oyama M."/>
            <person name="Hata H."/>
            <person name="Watanabe M."/>
            <person name="Komatsu T."/>
            <person name="Mizushima-Sugano J."/>
            <person name="Satoh T."/>
            <person name="Shirai Y."/>
            <person name="Takahashi Y."/>
            <person name="Nakagawa K."/>
            <person name="Okumura K."/>
            <person name="Nagase T."/>
            <person name="Nomura N."/>
            <person name="Kikuchi H."/>
            <person name="Masuho Y."/>
            <person name="Yamashita R."/>
            <person name="Nakai K."/>
            <person name="Yada T."/>
            <person name="Nakamura Y."/>
            <person name="Ohara O."/>
            <person name="Isogai T."/>
            <person name="Sugano S."/>
        </authorList>
    </citation>
    <scope>NUCLEOTIDE SEQUENCE</scope>
    <source>
        <tissue evidence="2">Spleen</tissue>
    </source>
</reference>
<sequence>MCTCSSRYALPAGHLCTRLTTASLAHCCSVSPAGPRPRLPYPSELGAACPLLLCLGLSPLRQCRTPPRLWPRLLPGLPRLPHPSCIPEPSPPTGTSALRDRTSRAQGPASPCRECAASGTHLLSPVSFLELPFIFSKVKFLSTGSSLGGGEHWATLGRGWAALRAQPGASLPVLPTL</sequence>
<name>Q8NAA9_HUMAN</name>
<evidence type="ECO:0000313" key="2">
    <source>
        <dbReference type="EMBL" id="BAC04016.1"/>
    </source>
</evidence>
<evidence type="ECO:0000256" key="1">
    <source>
        <dbReference type="SAM" id="MobiDB-lite"/>
    </source>
</evidence>